<dbReference type="PANTHER" id="PTHR31989">
    <property type="entry name" value="NAC DOMAIN-CONTAINING PROTEIN 82-RELATED"/>
    <property type="match status" value="1"/>
</dbReference>
<evidence type="ECO:0000259" key="2">
    <source>
        <dbReference type="PROSITE" id="PS51005"/>
    </source>
</evidence>
<dbReference type="GO" id="GO:0006355">
    <property type="term" value="P:regulation of DNA-templated transcription"/>
    <property type="evidence" value="ECO:0007669"/>
    <property type="project" value="InterPro"/>
</dbReference>
<name>A0A8X7YGW5_POPTO</name>
<sequence>MTSSTVPFPSAPKGYGFHPTDEELINHFLKLKMMGGYDHEVAIIAEVNACNCEPWELPGLSEIQSNDTVWYFFSPRNYKHSNRKQVKRTTKAGYWKLTGKDRIIRAMSTGEEIAKKKSLVFYKGRVPNGVRTSWIMHEYNPTFNFHNQKDFVLCKLKKNSDDKLPCEEGGSSSNMASDFPNNVTEVRSSMNHTQKIIWKNSSELMNDIIIELCPIAYKWDCVLRKSPSDNEFSIIHVCQSLLYSAYCSQLHVLK</sequence>
<dbReference type="GO" id="GO:0005634">
    <property type="term" value="C:nucleus"/>
    <property type="evidence" value="ECO:0007669"/>
    <property type="project" value="UniProtKB-SubCell"/>
</dbReference>
<dbReference type="Proteomes" id="UP000886885">
    <property type="component" value="Chromosome 14A"/>
</dbReference>
<evidence type="ECO:0000313" key="3">
    <source>
        <dbReference type="EMBL" id="KAG6749442.1"/>
    </source>
</evidence>
<proteinExistence type="predicted"/>
<organism evidence="3 4">
    <name type="scientific">Populus tomentosa</name>
    <name type="common">Chinese white poplar</name>
    <dbReference type="NCBI Taxonomy" id="118781"/>
    <lineage>
        <taxon>Eukaryota</taxon>
        <taxon>Viridiplantae</taxon>
        <taxon>Streptophyta</taxon>
        <taxon>Embryophyta</taxon>
        <taxon>Tracheophyta</taxon>
        <taxon>Spermatophyta</taxon>
        <taxon>Magnoliopsida</taxon>
        <taxon>eudicotyledons</taxon>
        <taxon>Gunneridae</taxon>
        <taxon>Pentapetalae</taxon>
        <taxon>rosids</taxon>
        <taxon>fabids</taxon>
        <taxon>Malpighiales</taxon>
        <taxon>Salicaceae</taxon>
        <taxon>Saliceae</taxon>
        <taxon>Populus</taxon>
    </lineage>
</organism>
<comment type="subcellular location">
    <subcellularLocation>
        <location evidence="1">Nucleus</location>
    </subcellularLocation>
</comment>
<keyword evidence="4" id="KW-1185">Reference proteome</keyword>
<feature type="domain" description="NAC" evidence="2">
    <location>
        <begin position="11"/>
        <end position="159"/>
    </location>
</feature>
<dbReference type="EMBL" id="JAAWWB010000027">
    <property type="protein sequence ID" value="KAG6749442.1"/>
    <property type="molecule type" value="Genomic_DNA"/>
</dbReference>
<dbReference type="AlphaFoldDB" id="A0A8X7YGW5"/>
<dbReference type="GO" id="GO:0003677">
    <property type="term" value="F:DNA binding"/>
    <property type="evidence" value="ECO:0007669"/>
    <property type="project" value="InterPro"/>
</dbReference>
<evidence type="ECO:0000313" key="4">
    <source>
        <dbReference type="Proteomes" id="UP000886885"/>
    </source>
</evidence>
<gene>
    <name evidence="3" type="ORF">POTOM_046488</name>
</gene>
<dbReference type="InterPro" id="IPR003441">
    <property type="entry name" value="NAC-dom"/>
</dbReference>
<accession>A0A8X7YGW5</accession>
<protein>
    <recommendedName>
        <fullName evidence="2">NAC domain-containing protein</fullName>
    </recommendedName>
</protein>
<evidence type="ECO:0000256" key="1">
    <source>
        <dbReference type="ARBA" id="ARBA00004123"/>
    </source>
</evidence>
<reference evidence="3" key="1">
    <citation type="journal article" date="2020" name="bioRxiv">
        <title>Hybrid origin of Populus tomentosa Carr. identified through genome sequencing and phylogenomic analysis.</title>
        <authorList>
            <person name="An X."/>
            <person name="Gao K."/>
            <person name="Chen Z."/>
            <person name="Li J."/>
            <person name="Yang X."/>
            <person name="Yang X."/>
            <person name="Zhou J."/>
            <person name="Guo T."/>
            <person name="Zhao T."/>
            <person name="Huang S."/>
            <person name="Miao D."/>
            <person name="Khan W.U."/>
            <person name="Rao P."/>
            <person name="Ye M."/>
            <person name="Lei B."/>
            <person name="Liao W."/>
            <person name="Wang J."/>
            <person name="Ji L."/>
            <person name="Li Y."/>
            <person name="Guo B."/>
            <person name="Mustafa N.S."/>
            <person name="Li S."/>
            <person name="Yun Q."/>
            <person name="Keller S.R."/>
            <person name="Mao J."/>
            <person name="Zhang R."/>
            <person name="Strauss S.H."/>
        </authorList>
    </citation>
    <scope>NUCLEOTIDE SEQUENCE</scope>
    <source>
        <strain evidence="3">GM15</strain>
        <tissue evidence="3">Leaf</tissue>
    </source>
</reference>
<comment type="caution">
    <text evidence="3">The sequence shown here is derived from an EMBL/GenBank/DDBJ whole genome shotgun (WGS) entry which is preliminary data.</text>
</comment>
<dbReference type="PROSITE" id="PS51005">
    <property type="entry name" value="NAC"/>
    <property type="match status" value="1"/>
</dbReference>
<dbReference type="OrthoDB" id="737278at2759"/>
<dbReference type="Pfam" id="PF02365">
    <property type="entry name" value="NAM"/>
    <property type="match status" value="1"/>
</dbReference>